<evidence type="ECO:0000256" key="5">
    <source>
        <dbReference type="ARBA" id="ARBA00023186"/>
    </source>
</evidence>
<organism evidence="9 10">
    <name type="scientific">Jatropha curcas</name>
    <name type="common">Barbados nut</name>
    <dbReference type="NCBI Taxonomy" id="180498"/>
    <lineage>
        <taxon>Eukaryota</taxon>
        <taxon>Viridiplantae</taxon>
        <taxon>Streptophyta</taxon>
        <taxon>Embryophyta</taxon>
        <taxon>Tracheophyta</taxon>
        <taxon>Spermatophyta</taxon>
        <taxon>Magnoliopsida</taxon>
        <taxon>eudicotyledons</taxon>
        <taxon>Gunneridae</taxon>
        <taxon>Pentapetalae</taxon>
        <taxon>rosids</taxon>
        <taxon>fabids</taxon>
        <taxon>Malpighiales</taxon>
        <taxon>Euphorbiaceae</taxon>
        <taxon>Crotonoideae</taxon>
        <taxon>Jatropheae</taxon>
        <taxon>Jatropha</taxon>
    </lineage>
</organism>
<keyword evidence="10" id="KW-1185">Reference proteome</keyword>
<evidence type="ECO:0000313" key="10">
    <source>
        <dbReference type="Proteomes" id="UP000027138"/>
    </source>
</evidence>
<dbReference type="GO" id="GO:0043022">
    <property type="term" value="F:ribosome binding"/>
    <property type="evidence" value="ECO:0007669"/>
    <property type="project" value="TreeGrafter"/>
</dbReference>
<comment type="function">
    <text evidence="7">Involved in protein export. Acts as a chaperone by maintaining the newly synthesized protein in an open conformation. Functions as a peptidyl-prolyl cis-trans isomerase.</text>
</comment>
<dbReference type="InterPro" id="IPR005215">
    <property type="entry name" value="Trig_fac"/>
</dbReference>
<dbReference type="OrthoDB" id="1881930at2759"/>
<dbReference type="Pfam" id="PF05697">
    <property type="entry name" value="Trigger_N"/>
    <property type="match status" value="1"/>
</dbReference>
<dbReference type="SUPFAM" id="SSF102735">
    <property type="entry name" value="Trigger factor ribosome-binding domain"/>
    <property type="match status" value="1"/>
</dbReference>
<evidence type="ECO:0000313" key="9">
    <source>
        <dbReference type="EMBL" id="KDP44259.1"/>
    </source>
</evidence>
<dbReference type="GO" id="GO:0015031">
    <property type="term" value="P:protein transport"/>
    <property type="evidence" value="ECO:0007669"/>
    <property type="project" value="InterPro"/>
</dbReference>
<dbReference type="GO" id="GO:0051083">
    <property type="term" value="P:'de novo' cotranslational protein folding"/>
    <property type="evidence" value="ECO:0007669"/>
    <property type="project" value="TreeGrafter"/>
</dbReference>
<sequence length="243" mass="27410">MVGSKRYKKRMVMTDREQPLIRAAGEEKGKEDKMEIAVKTLFLGLNPKLINHKKTPGIIFPNLSCKSASVSHQTRYRNQGYCARLRENHRCFSPVFSVLSGAQDVGVSTSQFEDFSVMASSTDEAGELRINVEVSGAKTREIFDKVFDKMVAAAQPIPGFRRVKGGKTPDIPRDILLEILGPSKVYKEVIKKMINSTVAEYVEKEGLKVGKDLRVDQSFEDLEDAFEPDEKFSFDAIIWLRKN</sequence>
<protein>
    <recommendedName>
        <fullName evidence="3">peptidylprolyl isomerase</fullName>
        <ecNumber evidence="3">5.2.1.8</ecNumber>
    </recommendedName>
</protein>
<dbReference type="PANTHER" id="PTHR30560">
    <property type="entry name" value="TRIGGER FACTOR CHAPERONE AND PEPTIDYL-PROLYL CIS/TRANS ISOMERASE"/>
    <property type="match status" value="1"/>
</dbReference>
<evidence type="ECO:0000256" key="3">
    <source>
        <dbReference type="ARBA" id="ARBA00013194"/>
    </source>
</evidence>
<dbReference type="PANTHER" id="PTHR30560:SF5">
    <property type="entry name" value="OS09G0515400 PROTEIN"/>
    <property type="match status" value="1"/>
</dbReference>
<dbReference type="InterPro" id="IPR036611">
    <property type="entry name" value="Trigger_fac_ribosome-bd_sf"/>
</dbReference>
<dbReference type="FunFam" id="3.30.70.1050:FF:000004">
    <property type="entry name" value="Trigger factor"/>
    <property type="match status" value="1"/>
</dbReference>
<dbReference type="AlphaFoldDB" id="A0A067LJ44"/>
<dbReference type="GO" id="GO:0003755">
    <property type="term" value="F:peptidyl-prolyl cis-trans isomerase activity"/>
    <property type="evidence" value="ECO:0007669"/>
    <property type="project" value="UniProtKB-KW"/>
</dbReference>
<evidence type="ECO:0000256" key="1">
    <source>
        <dbReference type="ARBA" id="ARBA00000971"/>
    </source>
</evidence>
<reference evidence="9 10" key="1">
    <citation type="journal article" date="2014" name="PLoS ONE">
        <title>Global Analysis of Gene Expression Profiles in Physic Nut (Jatropha curcas L.) Seedlings Exposed to Salt Stress.</title>
        <authorList>
            <person name="Zhang L."/>
            <person name="Zhang C."/>
            <person name="Wu P."/>
            <person name="Chen Y."/>
            <person name="Li M."/>
            <person name="Jiang H."/>
            <person name="Wu G."/>
        </authorList>
    </citation>
    <scope>NUCLEOTIDE SEQUENCE [LARGE SCALE GENOMIC DNA]</scope>
    <source>
        <strain evidence="10">cv. GZQX0401</strain>
        <tissue evidence="9">Young leaves</tissue>
    </source>
</reference>
<keyword evidence="6" id="KW-0413">Isomerase</keyword>
<dbReference type="GO" id="GO:0043335">
    <property type="term" value="P:protein unfolding"/>
    <property type="evidence" value="ECO:0007669"/>
    <property type="project" value="TreeGrafter"/>
</dbReference>
<dbReference type="InterPro" id="IPR008881">
    <property type="entry name" value="Trigger_fac_ribosome-bd_bac"/>
</dbReference>
<dbReference type="EC" id="5.2.1.8" evidence="3"/>
<comment type="catalytic activity">
    <reaction evidence="1">
        <text>[protein]-peptidylproline (omega=180) = [protein]-peptidylproline (omega=0)</text>
        <dbReference type="Rhea" id="RHEA:16237"/>
        <dbReference type="Rhea" id="RHEA-COMP:10747"/>
        <dbReference type="Rhea" id="RHEA-COMP:10748"/>
        <dbReference type="ChEBI" id="CHEBI:83833"/>
        <dbReference type="ChEBI" id="CHEBI:83834"/>
        <dbReference type="EC" id="5.2.1.8"/>
    </reaction>
</comment>
<evidence type="ECO:0000256" key="7">
    <source>
        <dbReference type="ARBA" id="ARBA00024849"/>
    </source>
</evidence>
<proteinExistence type="inferred from homology"/>
<dbReference type="EMBL" id="KK914256">
    <property type="protein sequence ID" value="KDP44259.1"/>
    <property type="molecule type" value="Genomic_DNA"/>
</dbReference>
<gene>
    <name evidence="9" type="ORF">JCGZ_05726</name>
</gene>
<dbReference type="STRING" id="180498.A0A067LJ44"/>
<dbReference type="GO" id="GO:0044183">
    <property type="term" value="F:protein folding chaperone"/>
    <property type="evidence" value="ECO:0007669"/>
    <property type="project" value="TreeGrafter"/>
</dbReference>
<keyword evidence="4" id="KW-0697">Rotamase</keyword>
<evidence type="ECO:0000259" key="8">
    <source>
        <dbReference type="Pfam" id="PF05697"/>
    </source>
</evidence>
<feature type="domain" description="Trigger factor ribosome-binding bacterial" evidence="8">
    <location>
        <begin position="125"/>
        <end position="237"/>
    </location>
</feature>
<accession>A0A067LJ44</accession>
<evidence type="ECO:0000256" key="4">
    <source>
        <dbReference type="ARBA" id="ARBA00023110"/>
    </source>
</evidence>
<evidence type="ECO:0000256" key="2">
    <source>
        <dbReference type="ARBA" id="ARBA00005464"/>
    </source>
</evidence>
<dbReference type="Gene3D" id="3.30.70.1050">
    <property type="entry name" value="Trigger factor ribosome-binding domain"/>
    <property type="match status" value="1"/>
</dbReference>
<evidence type="ECO:0000256" key="6">
    <source>
        <dbReference type="ARBA" id="ARBA00023235"/>
    </source>
</evidence>
<comment type="similarity">
    <text evidence="2">Belongs to the FKBP-type PPIase family. Tig subfamily.</text>
</comment>
<name>A0A067LJ44_JATCU</name>
<dbReference type="Proteomes" id="UP000027138">
    <property type="component" value="Unassembled WGS sequence"/>
</dbReference>
<keyword evidence="5" id="KW-0143">Chaperone</keyword>